<dbReference type="GO" id="GO:0003779">
    <property type="term" value="F:actin binding"/>
    <property type="evidence" value="ECO:0007669"/>
    <property type="project" value="TreeGrafter"/>
</dbReference>
<dbReference type="Bgee" id="ENSLACG00000010398">
    <property type="expression patterns" value="Expressed in pectoral fin and 2 other cell types or tissues"/>
</dbReference>
<keyword evidence="4 7" id="KW-0862">Zinc</keyword>
<reference evidence="9" key="2">
    <citation type="submission" date="2025-08" db="UniProtKB">
        <authorList>
            <consortium name="Ensembl"/>
        </authorList>
    </citation>
    <scope>IDENTIFICATION</scope>
</reference>
<dbReference type="Gene3D" id="2.10.110.10">
    <property type="entry name" value="Cysteine Rich Protein"/>
    <property type="match status" value="1"/>
</dbReference>
<evidence type="ECO:0000256" key="7">
    <source>
        <dbReference type="PROSITE-ProRule" id="PRU00125"/>
    </source>
</evidence>
<dbReference type="Pfam" id="PF15936">
    <property type="entry name" value="DUF4749"/>
    <property type="match status" value="1"/>
</dbReference>
<dbReference type="Pfam" id="PF00412">
    <property type="entry name" value="LIM"/>
    <property type="match status" value="1"/>
</dbReference>
<evidence type="ECO:0000259" key="8">
    <source>
        <dbReference type="PROSITE" id="PS50023"/>
    </source>
</evidence>
<dbReference type="PANTHER" id="PTHR24214">
    <property type="entry name" value="PDZ AND LIM DOMAIN PROTEIN ZASP"/>
    <property type="match status" value="1"/>
</dbReference>
<dbReference type="SUPFAM" id="SSF57716">
    <property type="entry name" value="Glucocorticoid receptor-like (DNA-binding domain)"/>
    <property type="match status" value="1"/>
</dbReference>
<dbReference type="STRING" id="7897.ENSLACP00000011812"/>
<dbReference type="PROSITE" id="PS00478">
    <property type="entry name" value="LIM_DOMAIN_1"/>
    <property type="match status" value="1"/>
</dbReference>
<dbReference type="GO" id="GO:0001725">
    <property type="term" value="C:stress fiber"/>
    <property type="evidence" value="ECO:0007669"/>
    <property type="project" value="TreeGrafter"/>
</dbReference>
<dbReference type="GO" id="GO:0046872">
    <property type="term" value="F:metal ion binding"/>
    <property type="evidence" value="ECO:0007669"/>
    <property type="project" value="UniProtKB-KW"/>
</dbReference>
<evidence type="ECO:0000256" key="3">
    <source>
        <dbReference type="ARBA" id="ARBA00022723"/>
    </source>
</evidence>
<dbReference type="EMBL" id="AFYH01040790">
    <property type="status" value="NOT_ANNOTATED_CDS"/>
    <property type="molecule type" value="Genomic_DNA"/>
</dbReference>
<dbReference type="GO" id="GO:0005912">
    <property type="term" value="C:adherens junction"/>
    <property type="evidence" value="ECO:0007669"/>
    <property type="project" value="TreeGrafter"/>
</dbReference>
<reference evidence="10" key="1">
    <citation type="submission" date="2011-08" db="EMBL/GenBank/DDBJ databases">
        <title>The draft genome of Latimeria chalumnae.</title>
        <authorList>
            <person name="Di Palma F."/>
            <person name="Alfoldi J."/>
            <person name="Johnson J."/>
            <person name="Berlin A."/>
            <person name="Gnerre S."/>
            <person name="Jaffe D."/>
            <person name="MacCallum I."/>
            <person name="Young S."/>
            <person name="Walker B.J."/>
            <person name="Lander E."/>
            <person name="Lindblad-Toh K."/>
        </authorList>
    </citation>
    <scope>NUCLEOTIDE SEQUENCE [LARGE SCALE GENOMIC DNA]</scope>
    <source>
        <strain evidence="10">Wild caught</strain>
    </source>
</reference>
<keyword evidence="3 7" id="KW-0479">Metal-binding</keyword>
<dbReference type="PANTHER" id="PTHR24214:SF1">
    <property type="entry name" value="PDZ AND LIM DOMAIN PROTEIN 2"/>
    <property type="match status" value="1"/>
</dbReference>
<protein>
    <recommendedName>
        <fullName evidence="8">LIM zinc-binding domain-containing protein</fullName>
    </recommendedName>
</protein>
<proteinExistence type="predicted"/>
<dbReference type="Proteomes" id="UP000008672">
    <property type="component" value="Unassembled WGS sequence"/>
</dbReference>
<comment type="subcellular location">
    <subcellularLocation>
        <location evidence="1">Cytoplasm</location>
        <location evidence="1">Cytoskeleton</location>
    </subcellularLocation>
</comment>
<accession>H3AQ91</accession>
<dbReference type="GO" id="GO:0031941">
    <property type="term" value="C:filamentous actin"/>
    <property type="evidence" value="ECO:0007669"/>
    <property type="project" value="TreeGrafter"/>
</dbReference>
<dbReference type="GO" id="GO:0007507">
    <property type="term" value="P:heart development"/>
    <property type="evidence" value="ECO:0007669"/>
    <property type="project" value="TreeGrafter"/>
</dbReference>
<keyword evidence="6" id="KW-0963">Cytoplasm</keyword>
<sequence length="148" mass="17016">MKRFDQESEVYKMIQENRESKRAPRQSSTFHMLQEVLEADEKGSGTVRESVCVTNDSSYPSTQSSQTNQCVQKFHTCEKCGASIVNQAVRIMENHYRHPECYTCTDCGLNLKMRGHFWVGDLMYCEKHAKERYQAPEGAKVTAVYSKS</sequence>
<organism evidence="9 10">
    <name type="scientific">Latimeria chalumnae</name>
    <name type="common">Coelacanth</name>
    <dbReference type="NCBI Taxonomy" id="7897"/>
    <lineage>
        <taxon>Eukaryota</taxon>
        <taxon>Metazoa</taxon>
        <taxon>Chordata</taxon>
        <taxon>Craniata</taxon>
        <taxon>Vertebrata</taxon>
        <taxon>Euteleostomi</taxon>
        <taxon>Coelacanthiformes</taxon>
        <taxon>Coelacanthidae</taxon>
        <taxon>Latimeria</taxon>
    </lineage>
</organism>
<dbReference type="OMA" id="HFWAGDQ"/>
<keyword evidence="5 7" id="KW-0440">LIM domain</keyword>
<evidence type="ECO:0000313" key="10">
    <source>
        <dbReference type="Proteomes" id="UP000008672"/>
    </source>
</evidence>
<evidence type="ECO:0000256" key="5">
    <source>
        <dbReference type="ARBA" id="ARBA00023038"/>
    </source>
</evidence>
<dbReference type="Ensembl" id="ENSLACT00000011902.1">
    <property type="protein sequence ID" value="ENSLACP00000011812.1"/>
    <property type="gene ID" value="ENSLACG00000010398.1"/>
</dbReference>
<dbReference type="PROSITE" id="PS50023">
    <property type="entry name" value="LIM_DOMAIN_2"/>
    <property type="match status" value="1"/>
</dbReference>
<dbReference type="InterPro" id="IPR031847">
    <property type="entry name" value="PDLI1-4/Zasp-like_mid"/>
</dbReference>
<reference evidence="9" key="3">
    <citation type="submission" date="2025-09" db="UniProtKB">
        <authorList>
            <consortium name="Ensembl"/>
        </authorList>
    </citation>
    <scope>IDENTIFICATION</scope>
</reference>
<evidence type="ECO:0000313" key="9">
    <source>
        <dbReference type="Ensembl" id="ENSLACP00000011812.1"/>
    </source>
</evidence>
<keyword evidence="6" id="KW-0206">Cytoskeleton</keyword>
<keyword evidence="2" id="KW-0597">Phosphoprotein</keyword>
<dbReference type="InterPro" id="IPR050604">
    <property type="entry name" value="PDZ-LIM_domain"/>
</dbReference>
<dbReference type="FunFam" id="2.10.110.10:FF:000085">
    <property type="entry name" value="PDZ and LIM domain 2 (mystique)"/>
    <property type="match status" value="1"/>
</dbReference>
<evidence type="ECO:0000256" key="2">
    <source>
        <dbReference type="ARBA" id="ARBA00022553"/>
    </source>
</evidence>
<dbReference type="GeneTree" id="ENSGT00940000160418"/>
<evidence type="ECO:0000256" key="6">
    <source>
        <dbReference type="ARBA" id="ARBA00023212"/>
    </source>
</evidence>
<keyword evidence="10" id="KW-1185">Reference proteome</keyword>
<dbReference type="InterPro" id="IPR001781">
    <property type="entry name" value="Znf_LIM"/>
</dbReference>
<dbReference type="eggNOG" id="KOG1703">
    <property type="taxonomic scope" value="Eukaryota"/>
</dbReference>
<dbReference type="GO" id="GO:0030018">
    <property type="term" value="C:Z disc"/>
    <property type="evidence" value="ECO:0007669"/>
    <property type="project" value="TreeGrafter"/>
</dbReference>
<dbReference type="EMBL" id="AFYH01040788">
    <property type="status" value="NOT_ANNOTATED_CDS"/>
    <property type="molecule type" value="Genomic_DNA"/>
</dbReference>
<dbReference type="GO" id="GO:0051371">
    <property type="term" value="F:muscle alpha-actinin binding"/>
    <property type="evidence" value="ECO:0007669"/>
    <property type="project" value="TreeGrafter"/>
</dbReference>
<name>H3AQ91_LATCH</name>
<dbReference type="InParanoid" id="H3AQ91"/>
<dbReference type="HOGENOM" id="CLU_1781596_0_0_1"/>
<dbReference type="EMBL" id="AFYH01040789">
    <property type="status" value="NOT_ANNOTATED_CDS"/>
    <property type="molecule type" value="Genomic_DNA"/>
</dbReference>
<dbReference type="GO" id="GO:0061061">
    <property type="term" value="P:muscle structure development"/>
    <property type="evidence" value="ECO:0007669"/>
    <property type="project" value="TreeGrafter"/>
</dbReference>
<feature type="domain" description="LIM zinc-binding" evidence="8">
    <location>
        <begin position="75"/>
        <end position="135"/>
    </location>
</feature>
<dbReference type="GO" id="GO:0030036">
    <property type="term" value="P:actin cytoskeleton organization"/>
    <property type="evidence" value="ECO:0007669"/>
    <property type="project" value="TreeGrafter"/>
</dbReference>
<evidence type="ECO:0000256" key="4">
    <source>
        <dbReference type="ARBA" id="ARBA00022833"/>
    </source>
</evidence>
<evidence type="ECO:0000256" key="1">
    <source>
        <dbReference type="ARBA" id="ARBA00004245"/>
    </source>
</evidence>
<dbReference type="AlphaFoldDB" id="H3AQ91"/>
<dbReference type="SMART" id="SM00132">
    <property type="entry name" value="LIM"/>
    <property type="match status" value="1"/>
</dbReference>